<sequence>MVAMPPALTGDPEGTLTDSAAELSAETHGISPGTAKGADAGGTPIRPQGTPLSANIAKPHVRGAAQKDKIEVKYGPCTPGTANCDGARTGCITQSGDPNYFDPPTVTYVRVNNGPWDAVRVSCGVPDSVTIPGAPSEPPVTVAVEPPPVPTFAQIQTAFKELPFSQPSVSVQPKGMRTLINLPTYYEASWPDDAGLEPGEVSKPVTLLSWTVEFKISARDYRYDFGDDTTSRWTSSAGGTYPDGDVTHTYTDTGDMDVKVDARLTGQYRVNGGTWQDIATTADLQDEPVDTLEVVGTRTRLTS</sequence>
<dbReference type="Proteomes" id="UP000288711">
    <property type="component" value="Unassembled WGS sequence"/>
</dbReference>
<evidence type="ECO:0000259" key="2">
    <source>
        <dbReference type="PROSITE" id="PS50093"/>
    </source>
</evidence>
<proteinExistence type="predicted"/>
<feature type="domain" description="PKD" evidence="2">
    <location>
        <begin position="221"/>
        <end position="262"/>
    </location>
</feature>
<evidence type="ECO:0000256" key="1">
    <source>
        <dbReference type="SAM" id="MobiDB-lite"/>
    </source>
</evidence>
<keyword evidence="4" id="KW-1185">Reference proteome</keyword>
<gene>
    <name evidence="3" type="ORF">CWN80_03205</name>
</gene>
<organism evidence="3 4">
    <name type="scientific">Janibacter hoylei PVAS-1</name>
    <dbReference type="NCBI Taxonomy" id="1210046"/>
    <lineage>
        <taxon>Bacteria</taxon>
        <taxon>Bacillati</taxon>
        <taxon>Actinomycetota</taxon>
        <taxon>Actinomycetes</taxon>
        <taxon>Micrococcales</taxon>
        <taxon>Intrasporangiaceae</taxon>
        <taxon>Janibacter</taxon>
    </lineage>
</organism>
<dbReference type="AlphaFoldDB" id="A0A444B9T2"/>
<reference evidence="3 4" key="1">
    <citation type="journal article" date="2009" name="Int. J. Syst. Evol. Microbiol.">
        <title>Janibacter hoylei sp. nov., Bacillus isronensis sp. nov. and Bacillus aryabhattai sp. nov., isolated from cryotubes used for collecting air from the upper atmosphere.</title>
        <authorList>
            <person name="Shivaji S."/>
            <person name="Chaturvedi P."/>
            <person name="Begum Z."/>
            <person name="Pindi P.K."/>
            <person name="Manorama R."/>
            <person name="Padmanaban D.A."/>
            <person name="Shouche Y.S."/>
            <person name="Pawar S."/>
            <person name="Vaishampayan P."/>
            <person name="Dutt C.B."/>
            <person name="Datta G.N."/>
            <person name="Manchanda R.K."/>
            <person name="Rao U.R."/>
            <person name="Bhargava P.M."/>
            <person name="Narlikar J.V."/>
        </authorList>
    </citation>
    <scope>NUCLEOTIDE SEQUENCE [LARGE SCALE GENOMIC DNA]</scope>
    <source>
        <strain evidence="3 4">PVAS-1</strain>
    </source>
</reference>
<protein>
    <recommendedName>
        <fullName evidence="2">PKD domain-containing protein</fullName>
    </recommendedName>
</protein>
<dbReference type="PROSITE" id="PS50093">
    <property type="entry name" value="PKD"/>
    <property type="match status" value="1"/>
</dbReference>
<dbReference type="InterPro" id="IPR000601">
    <property type="entry name" value="PKD_dom"/>
</dbReference>
<name>A0A444B9T2_9MICO</name>
<accession>A0A444B9T2</accession>
<dbReference type="EMBL" id="PIPF01000002">
    <property type="protein sequence ID" value="RWU85169.1"/>
    <property type="molecule type" value="Genomic_DNA"/>
</dbReference>
<evidence type="ECO:0000313" key="3">
    <source>
        <dbReference type="EMBL" id="RWU85169.1"/>
    </source>
</evidence>
<evidence type="ECO:0000313" key="4">
    <source>
        <dbReference type="Proteomes" id="UP000288711"/>
    </source>
</evidence>
<feature type="region of interest" description="Disordered" evidence="1">
    <location>
        <begin position="28"/>
        <end position="64"/>
    </location>
</feature>
<comment type="caution">
    <text evidence="3">The sequence shown here is derived from an EMBL/GenBank/DDBJ whole genome shotgun (WGS) entry which is preliminary data.</text>
</comment>